<dbReference type="PANTHER" id="PTHR11669">
    <property type="entry name" value="REPLICATION FACTOR C / DNA POLYMERASE III GAMMA-TAU SUBUNIT"/>
    <property type="match status" value="1"/>
</dbReference>
<evidence type="ECO:0000256" key="8">
    <source>
        <dbReference type="RuleBase" id="RU364063"/>
    </source>
</evidence>
<dbReference type="AlphaFoldDB" id="A0A5J4G116"/>
<evidence type="ECO:0000256" key="2">
    <source>
        <dbReference type="ARBA" id="ARBA00022723"/>
    </source>
</evidence>
<keyword evidence="8" id="KW-0548">Nucleotidyltransferase</keyword>
<dbReference type="GO" id="GO:0003677">
    <property type="term" value="F:DNA binding"/>
    <property type="evidence" value="ECO:0007669"/>
    <property type="project" value="InterPro"/>
</dbReference>
<keyword evidence="8" id="KW-0808">Transferase</keyword>
<dbReference type="GO" id="GO:0046872">
    <property type="term" value="F:metal ion binding"/>
    <property type="evidence" value="ECO:0007669"/>
    <property type="project" value="UniProtKB-KW"/>
</dbReference>
<proteinExistence type="inferred from homology"/>
<dbReference type="RefSeq" id="WP_151894204.1">
    <property type="nucleotide sequence ID" value="NZ_BKCF01000003.1"/>
</dbReference>
<dbReference type="InterPro" id="IPR001270">
    <property type="entry name" value="ClpA/B"/>
</dbReference>
<dbReference type="EMBL" id="BKCF01000003">
    <property type="protein sequence ID" value="GEQ86269.1"/>
    <property type="molecule type" value="Genomic_DNA"/>
</dbReference>
<feature type="compositionally biased region" description="Acidic residues" evidence="9">
    <location>
        <begin position="485"/>
        <end position="498"/>
    </location>
</feature>
<dbReference type="Proteomes" id="UP000326994">
    <property type="component" value="Unassembled WGS sequence"/>
</dbReference>
<keyword evidence="2" id="KW-0479">Metal-binding</keyword>
<evidence type="ECO:0000256" key="9">
    <source>
        <dbReference type="SAM" id="MobiDB-lite"/>
    </source>
</evidence>
<gene>
    <name evidence="8" type="primary">dnaX</name>
    <name evidence="11" type="ORF">ULMS_17770</name>
</gene>
<dbReference type="NCBIfam" id="TIGR01128">
    <property type="entry name" value="holA"/>
    <property type="match status" value="1"/>
</dbReference>
<dbReference type="GO" id="GO:0003887">
    <property type="term" value="F:DNA-directed DNA polymerase activity"/>
    <property type="evidence" value="ECO:0007669"/>
    <property type="project" value="UniProtKB-KW"/>
</dbReference>
<feature type="domain" description="AAA+ ATPase" evidence="10">
    <location>
        <begin position="38"/>
        <end position="168"/>
    </location>
</feature>
<dbReference type="PRINTS" id="PR00300">
    <property type="entry name" value="CLPPROTEASEA"/>
</dbReference>
<dbReference type="NCBIfam" id="TIGR02397">
    <property type="entry name" value="dnaX_nterm"/>
    <property type="match status" value="1"/>
</dbReference>
<keyword evidence="8" id="KW-0235">DNA replication</keyword>
<keyword evidence="5 8" id="KW-0067">ATP-binding</keyword>
<dbReference type="GO" id="GO:0006261">
    <property type="term" value="P:DNA-templated DNA replication"/>
    <property type="evidence" value="ECO:0007669"/>
    <property type="project" value="TreeGrafter"/>
</dbReference>
<keyword evidence="3 8" id="KW-0547">Nucleotide-binding</keyword>
<dbReference type="InterPro" id="IPR012763">
    <property type="entry name" value="DNA_pol_III_sug/sutau_N"/>
</dbReference>
<dbReference type="InterPro" id="IPR003593">
    <property type="entry name" value="AAA+_ATPase"/>
</dbReference>
<dbReference type="InterPro" id="IPR005790">
    <property type="entry name" value="DNA_polIII_delta"/>
</dbReference>
<dbReference type="InterPro" id="IPR050238">
    <property type="entry name" value="DNA_Rep/Repair_Clamp_Loader"/>
</dbReference>
<dbReference type="Gene3D" id="1.10.8.60">
    <property type="match status" value="1"/>
</dbReference>
<dbReference type="InterPro" id="IPR045085">
    <property type="entry name" value="HLD_clamp_pol_III_gamma_tau"/>
</dbReference>
<dbReference type="SMART" id="SM00382">
    <property type="entry name" value="AAA"/>
    <property type="match status" value="1"/>
</dbReference>
<comment type="similarity">
    <text evidence="1 8">Belongs to the DnaX/STICHEL family.</text>
</comment>
<dbReference type="GO" id="GO:0009360">
    <property type="term" value="C:DNA polymerase III complex"/>
    <property type="evidence" value="ECO:0007669"/>
    <property type="project" value="InterPro"/>
</dbReference>
<evidence type="ECO:0000313" key="12">
    <source>
        <dbReference type="Proteomes" id="UP000326994"/>
    </source>
</evidence>
<dbReference type="SUPFAM" id="SSF48019">
    <property type="entry name" value="post-AAA+ oligomerization domain-like"/>
    <property type="match status" value="1"/>
</dbReference>
<evidence type="ECO:0000259" key="10">
    <source>
        <dbReference type="SMART" id="SM00382"/>
    </source>
</evidence>
<comment type="function">
    <text evidence="8">DNA polymerase III is a complex, multichain enzyme responsible for most of the replicative synthesis in bacteria. This DNA polymerase also exhibits 3' to 5' exonuclease activity.</text>
</comment>
<sequence>MEPFIVSARKYRPAVFKDVVGQQAITNTLENAIENNHLAQALLFTGPRGVGKTTCARILAKKINQDGTEQKDEDFAFNIFELDAASNNSVDDIRNLIDQVRIPPQVGKYKVYIIDEVHMLSSAAFNAFLKTLEEPPKHAIFILATTEKHKIIPTILSRCQIFDFRRITVQDIKNHLADVAKQEGIIADDDALHVISQKADGALRDALSIFDRVVSFAGKNLTREAVTENLNVLDYTYYFSITDLLLENNIPNVLLAYNEILSKGFDGHHFVMGLASHFRDLLVCQNQATIELLEVGEQVKTMYFEQSQKTPHDFLIEGIEIANSCDLRFKTSRNQRLLVELCLLQLASLTAKGEKKNSNSLGQERSKRFVLPPSHFTNIIPPKKEDVLIGPKSTSERLPSEIIATAAPISVEKKEIEPVLETTRKQSNQDLKEEVETDDEAEALQSLTNAEPVLDIDIQPAPSNPHIVESIESSGSMEENVGYEPTEDLENTDDEIQEENTPQKIEIKRPTGLPERNAKKVSALSLKSIKERNQLKEAFIANAPDKENLPSEDFTEEALINAWNEFTEIVKGKGKHILLSHLSMNVPRLQDGMIHLSFPNHTIKTEVEREKYELMSYVRKKLKNYNVDLVIDVNETEVKKYAYTPIEKFQKLKEKNPLIDELRKHFDLDI</sequence>
<dbReference type="CDD" id="cd00009">
    <property type="entry name" value="AAA"/>
    <property type="match status" value="1"/>
</dbReference>
<organism evidence="11 12">
    <name type="scientific">Patiriisocius marinistellae</name>
    <dbReference type="NCBI Taxonomy" id="2494560"/>
    <lineage>
        <taxon>Bacteria</taxon>
        <taxon>Pseudomonadati</taxon>
        <taxon>Bacteroidota</taxon>
        <taxon>Flavobacteriia</taxon>
        <taxon>Flavobacteriales</taxon>
        <taxon>Flavobacteriaceae</taxon>
        <taxon>Patiriisocius</taxon>
    </lineage>
</organism>
<keyword evidence="4" id="KW-0862">Zinc</keyword>
<name>A0A5J4G116_9FLAO</name>
<evidence type="ECO:0000256" key="1">
    <source>
        <dbReference type="ARBA" id="ARBA00006360"/>
    </source>
</evidence>
<dbReference type="InterPro" id="IPR027417">
    <property type="entry name" value="P-loop_NTPase"/>
</dbReference>
<dbReference type="OrthoDB" id="9810148at2"/>
<dbReference type="Gene3D" id="3.40.50.300">
    <property type="entry name" value="P-loop containing nucleotide triphosphate hydrolases"/>
    <property type="match status" value="1"/>
</dbReference>
<evidence type="ECO:0000256" key="4">
    <source>
        <dbReference type="ARBA" id="ARBA00022833"/>
    </source>
</evidence>
<dbReference type="EC" id="2.7.7.7" evidence="8"/>
<comment type="caution">
    <text evidence="11">The sequence shown here is derived from an EMBL/GenBank/DDBJ whole genome shotgun (WGS) entry which is preliminary data.</text>
</comment>
<evidence type="ECO:0000256" key="7">
    <source>
        <dbReference type="ARBA" id="ARBA00049244"/>
    </source>
</evidence>
<evidence type="ECO:0000256" key="6">
    <source>
        <dbReference type="ARBA" id="ARBA00022932"/>
    </source>
</evidence>
<dbReference type="PANTHER" id="PTHR11669:SF0">
    <property type="entry name" value="PROTEIN STICHEL-LIKE 2"/>
    <property type="match status" value="1"/>
</dbReference>
<dbReference type="NCBIfam" id="NF011531">
    <property type="entry name" value="PRK14971.1"/>
    <property type="match status" value="1"/>
</dbReference>
<evidence type="ECO:0000256" key="5">
    <source>
        <dbReference type="ARBA" id="ARBA00022840"/>
    </source>
</evidence>
<dbReference type="InterPro" id="IPR008921">
    <property type="entry name" value="DNA_pol3_clamp-load_cplx_C"/>
</dbReference>
<feature type="region of interest" description="Disordered" evidence="9">
    <location>
        <begin position="449"/>
        <end position="519"/>
    </location>
</feature>
<evidence type="ECO:0000256" key="3">
    <source>
        <dbReference type="ARBA" id="ARBA00022741"/>
    </source>
</evidence>
<keyword evidence="12" id="KW-1185">Reference proteome</keyword>
<dbReference type="Pfam" id="PF13177">
    <property type="entry name" value="DNA_pol3_delta2"/>
    <property type="match status" value="1"/>
</dbReference>
<keyword evidence="6 8" id="KW-0239">DNA-directed DNA polymerase</keyword>
<dbReference type="Pfam" id="PF22608">
    <property type="entry name" value="DNAX_ATPase_lid"/>
    <property type="match status" value="1"/>
</dbReference>
<dbReference type="GO" id="GO:0005524">
    <property type="term" value="F:ATP binding"/>
    <property type="evidence" value="ECO:0007669"/>
    <property type="project" value="UniProtKB-KW"/>
</dbReference>
<evidence type="ECO:0000313" key="11">
    <source>
        <dbReference type="EMBL" id="GEQ86269.1"/>
    </source>
</evidence>
<dbReference type="Gene3D" id="1.20.272.10">
    <property type="match status" value="1"/>
</dbReference>
<comment type="catalytic activity">
    <reaction evidence="7 8">
        <text>DNA(n) + a 2'-deoxyribonucleoside 5'-triphosphate = DNA(n+1) + diphosphate</text>
        <dbReference type="Rhea" id="RHEA:22508"/>
        <dbReference type="Rhea" id="RHEA-COMP:17339"/>
        <dbReference type="Rhea" id="RHEA-COMP:17340"/>
        <dbReference type="ChEBI" id="CHEBI:33019"/>
        <dbReference type="ChEBI" id="CHEBI:61560"/>
        <dbReference type="ChEBI" id="CHEBI:173112"/>
        <dbReference type="EC" id="2.7.7.7"/>
    </reaction>
</comment>
<protein>
    <recommendedName>
        <fullName evidence="8">DNA polymerase III subunit gamma/tau</fullName>
        <ecNumber evidence="8">2.7.7.7</ecNumber>
    </recommendedName>
</protein>
<dbReference type="SUPFAM" id="SSF52540">
    <property type="entry name" value="P-loop containing nucleoside triphosphate hydrolases"/>
    <property type="match status" value="1"/>
</dbReference>
<accession>A0A5J4G116</accession>
<reference evidence="11 12" key="1">
    <citation type="submission" date="2019-08" db="EMBL/GenBank/DDBJ databases">
        <title>Ulvibacter marinistellae sp. nov., isolated from a starfish, Patiria pectinifera.</title>
        <authorList>
            <person name="Kawano K."/>
            <person name="Ushijima N."/>
            <person name="Kihara M."/>
            <person name="Itoh H."/>
        </authorList>
    </citation>
    <scope>NUCLEOTIDE SEQUENCE [LARGE SCALE GENOMIC DNA]</scope>
    <source>
        <strain evidence="11 12">KK4</strain>
    </source>
</reference>
<comment type="subunit">
    <text evidence="8">DNA polymerase III contains a core (composed of alpha, epsilon and theta chains) that associates with a tau subunit. This core dimerizes to form the POLIII' complex. PolIII' associates with the gamma complex (composed of gamma, delta, delta', psi and chi chains) and with the beta chain to form the complete DNA polymerase III complex.</text>
</comment>
<dbReference type="CDD" id="cd18137">
    <property type="entry name" value="HLD_clamp_pol_III_gamma_tau"/>
    <property type="match status" value="1"/>
</dbReference>